<gene>
    <name evidence="3" type="ORF">FHU37_005303</name>
</gene>
<dbReference type="Gene3D" id="6.10.140.1210">
    <property type="match status" value="1"/>
</dbReference>
<evidence type="ECO:0000256" key="1">
    <source>
        <dbReference type="SAM" id="MobiDB-lite"/>
    </source>
</evidence>
<dbReference type="SUPFAM" id="SSF51905">
    <property type="entry name" value="FAD/NAD(P)-binding domain"/>
    <property type="match status" value="1"/>
</dbReference>
<keyword evidence="3" id="KW-0560">Oxidoreductase</keyword>
<dbReference type="InterPro" id="IPR002937">
    <property type="entry name" value="Amino_oxidase"/>
</dbReference>
<dbReference type="Pfam" id="PF01593">
    <property type="entry name" value="Amino_oxidase"/>
    <property type="match status" value="2"/>
</dbReference>
<dbReference type="RefSeq" id="WP_179817120.1">
    <property type="nucleotide sequence ID" value="NZ_JACBZD010000002.1"/>
</dbReference>
<comment type="caution">
    <text evidence="3">The sequence shown here is derived from an EMBL/GenBank/DDBJ whole genome shotgun (WGS) entry which is preliminary data.</text>
</comment>
<feature type="compositionally biased region" description="Low complexity" evidence="1">
    <location>
        <begin position="715"/>
        <end position="726"/>
    </location>
</feature>
<dbReference type="EC" id="1.4.3.4" evidence="3"/>
<dbReference type="EMBL" id="JACBZD010000002">
    <property type="protein sequence ID" value="NYI08274.1"/>
    <property type="molecule type" value="Genomic_DNA"/>
</dbReference>
<dbReference type="Gene3D" id="6.10.250.1500">
    <property type="match status" value="1"/>
</dbReference>
<feature type="region of interest" description="Disordered" evidence="1">
    <location>
        <begin position="715"/>
        <end position="754"/>
    </location>
</feature>
<dbReference type="Gene3D" id="3.30.70.2100">
    <property type="match status" value="1"/>
</dbReference>
<dbReference type="InterPro" id="IPR050281">
    <property type="entry name" value="Flavin_monoamine_oxidase"/>
</dbReference>
<dbReference type="Proteomes" id="UP000567795">
    <property type="component" value="Unassembled WGS sequence"/>
</dbReference>
<keyword evidence="4" id="KW-1185">Reference proteome</keyword>
<dbReference type="SUPFAM" id="SSF54373">
    <property type="entry name" value="FAD-linked reductases, C-terminal domain"/>
    <property type="match status" value="1"/>
</dbReference>
<dbReference type="Gene3D" id="3.30.1490.470">
    <property type="match status" value="1"/>
</dbReference>
<feature type="domain" description="Amine oxidase" evidence="2">
    <location>
        <begin position="110"/>
        <end position="496"/>
    </location>
</feature>
<proteinExistence type="predicted"/>
<dbReference type="GO" id="GO:0009063">
    <property type="term" value="P:amino acid catabolic process"/>
    <property type="evidence" value="ECO:0007669"/>
    <property type="project" value="TreeGrafter"/>
</dbReference>
<dbReference type="PANTHER" id="PTHR10742:SF342">
    <property type="entry name" value="AMINE OXIDASE"/>
    <property type="match status" value="1"/>
</dbReference>
<evidence type="ECO:0000313" key="4">
    <source>
        <dbReference type="Proteomes" id="UP000567795"/>
    </source>
</evidence>
<dbReference type="GO" id="GO:0001716">
    <property type="term" value="F:L-amino-acid oxidase activity"/>
    <property type="evidence" value="ECO:0007669"/>
    <property type="project" value="TreeGrafter"/>
</dbReference>
<name>A0A853A602_9ACTN</name>
<dbReference type="InterPro" id="IPR006311">
    <property type="entry name" value="TAT_signal"/>
</dbReference>
<evidence type="ECO:0000259" key="2">
    <source>
        <dbReference type="Pfam" id="PF01593"/>
    </source>
</evidence>
<feature type="domain" description="Amine oxidase" evidence="2">
    <location>
        <begin position="573"/>
        <end position="709"/>
    </location>
</feature>
<dbReference type="Gene3D" id="1.10.10.1620">
    <property type="match status" value="1"/>
</dbReference>
<dbReference type="GO" id="GO:0097621">
    <property type="term" value="F:monoamine oxidase activity"/>
    <property type="evidence" value="ECO:0007669"/>
    <property type="project" value="UniProtKB-EC"/>
</dbReference>
<dbReference type="PANTHER" id="PTHR10742">
    <property type="entry name" value="FLAVIN MONOAMINE OXIDASE"/>
    <property type="match status" value="1"/>
</dbReference>
<dbReference type="InterPro" id="IPR036188">
    <property type="entry name" value="FAD/NAD-bd_sf"/>
</dbReference>
<dbReference type="Gene3D" id="1.10.405.10">
    <property type="entry name" value="Guanine Nucleotide Dissociation Inhibitor, domain 1"/>
    <property type="match status" value="1"/>
</dbReference>
<accession>A0A853A602</accession>
<sequence length="754" mass="81525">MSTPASEESPRPSRRTVVRGATLVSALGALLPGGRAWARPRTADSAPAVPPAPRDVDPDRWAACVKAARDMLQVGEDGSDLKLAHLKVLIDDGLPPTSRPAKVLVVGAGIAGMTAAWLLRRAGHEVTIIEANANRVGGRIKTYGTDTGLGPDSPFADPLQYGEAGAMRLPDFHPLTLALVDRLGLRRRLFHITDIDPDTGNQDAPVPGVQYRSFEGETWSNGPADTGFRPPDKVNRTWSRTNGIQVRRADYAVDPRPVNEGFGLTGEEAGRTTAALLDAALAEARGHLPDPTPGAGPATREEAQQWVEAWARLIEAYDRYSMWGYLKERAGLSDAAIEAIGTLENLTSRMPLSFLHSFQGRSMINPAATYWEIEGGSWRLPYALLPEVEDLLRPNRRAIRVHWRDPAEGGDGPAVRVVTTEEPPKETDEARQAAAPAGVVEEFTGDLAIITVPFSSLRHVQFEPALSYDKRRAVIEMHYDSATKVLLEFSRRWWEFDEADWERELEAVEPGLYQRMGGARGGAEPDAAAGTSRWLGAHPSVPGDGVSQRQRELYDGYGGPSPRIREADGFVGGGSVTDNPNRFAYYPSHPVPGSPGGVVLASYSWADDAARWDSMEDDERYVFALRGLEELHGERIKVFYTGHGATQSWLRNPYAFGEAAVFTPGQLVRFQPTVDRPEGPLHFAGEHTSLKHAWIEGALESAVRSALEVHAAAEARGSGAAADAVGTPAPVPGQGSASDGRGAEEPAEQRTTAG</sequence>
<dbReference type="Gene3D" id="3.50.50.60">
    <property type="entry name" value="FAD/NAD(P)-binding domain"/>
    <property type="match status" value="1"/>
</dbReference>
<feature type="region of interest" description="Disordered" evidence="1">
    <location>
        <begin position="216"/>
        <end position="237"/>
    </location>
</feature>
<organism evidence="3 4">
    <name type="scientific">Allostreptomyces psammosilenae</name>
    <dbReference type="NCBI Taxonomy" id="1892865"/>
    <lineage>
        <taxon>Bacteria</taxon>
        <taxon>Bacillati</taxon>
        <taxon>Actinomycetota</taxon>
        <taxon>Actinomycetes</taxon>
        <taxon>Kitasatosporales</taxon>
        <taxon>Streptomycetaceae</taxon>
        <taxon>Allostreptomyces</taxon>
    </lineage>
</organism>
<dbReference type="AlphaFoldDB" id="A0A853A602"/>
<reference evidence="3 4" key="1">
    <citation type="submission" date="2020-07" db="EMBL/GenBank/DDBJ databases">
        <title>Sequencing the genomes of 1000 actinobacteria strains.</title>
        <authorList>
            <person name="Klenk H.-P."/>
        </authorList>
    </citation>
    <scope>NUCLEOTIDE SEQUENCE [LARGE SCALE GENOMIC DNA]</scope>
    <source>
        <strain evidence="3 4">DSM 42178</strain>
    </source>
</reference>
<dbReference type="PROSITE" id="PS51318">
    <property type="entry name" value="TAT"/>
    <property type="match status" value="1"/>
</dbReference>
<dbReference type="Gene3D" id="1.10.10.1790">
    <property type="match status" value="1"/>
</dbReference>
<evidence type="ECO:0000313" key="3">
    <source>
        <dbReference type="EMBL" id="NYI08274.1"/>
    </source>
</evidence>
<protein>
    <submittedName>
        <fullName evidence="3">Monoamine oxidase</fullName>
        <ecNumber evidence="3">1.4.3.4</ecNumber>
    </submittedName>
</protein>